<dbReference type="PRINTS" id="PR01438">
    <property type="entry name" value="UNVRSLSTRESS"/>
</dbReference>
<organism evidence="3 4">
    <name type="scientific">Lipingzhangella rawalii</name>
    <dbReference type="NCBI Taxonomy" id="2055835"/>
    <lineage>
        <taxon>Bacteria</taxon>
        <taxon>Bacillati</taxon>
        <taxon>Actinomycetota</taxon>
        <taxon>Actinomycetes</taxon>
        <taxon>Streptosporangiales</taxon>
        <taxon>Nocardiopsidaceae</taxon>
        <taxon>Lipingzhangella</taxon>
    </lineage>
</organism>
<gene>
    <name evidence="3" type="ORF">RIF23_16385</name>
</gene>
<evidence type="ECO:0000313" key="3">
    <source>
        <dbReference type="EMBL" id="MDS1271872.1"/>
    </source>
</evidence>
<dbReference type="RefSeq" id="WP_310913428.1">
    <property type="nucleotide sequence ID" value="NZ_JAVLVT010000008.1"/>
</dbReference>
<comment type="similarity">
    <text evidence="1">Belongs to the universal stress protein A family.</text>
</comment>
<evidence type="ECO:0000313" key="4">
    <source>
        <dbReference type="Proteomes" id="UP001250214"/>
    </source>
</evidence>
<keyword evidence="4" id="KW-1185">Reference proteome</keyword>
<evidence type="ECO:0000256" key="1">
    <source>
        <dbReference type="ARBA" id="ARBA00008791"/>
    </source>
</evidence>
<sequence>MNPQPSPIVVGVDGSEQALLAVDWAAGAARRHARPLRIVHAFEWPMFKVYLGPPAGGPPDSGLANAAQRIVDDAVARAREAVPEVVVSGEYVSGFRRAVLAAEARRAHVMVVGSRGLGGVGAVLIGSAGTELVALGLGPVVSVPEAYSARPEGEIVAAIDGSASCRAALRFALAEAATRDVGLRAVLAWQPPRRWTSVDADTPSASRADSEQQARERLGTFLASEDHPPTVEVTPTVVRGGARQVLIEQGRTAELLVVGSRGFGGFTGLLVGSVSHAVLHHAESPVAVVPSP</sequence>
<reference evidence="4" key="1">
    <citation type="submission" date="2023-07" db="EMBL/GenBank/DDBJ databases">
        <title>Novel species in the genus Lipingzhangella isolated from Sambhar Salt Lake.</title>
        <authorList>
            <person name="Jiya N."/>
            <person name="Kajale S."/>
            <person name="Sharma A."/>
        </authorList>
    </citation>
    <scope>NUCLEOTIDE SEQUENCE [LARGE SCALE GENOMIC DNA]</scope>
    <source>
        <strain evidence="4">LS1_29</strain>
    </source>
</reference>
<feature type="domain" description="UspA" evidence="2">
    <location>
        <begin position="7"/>
        <end position="141"/>
    </location>
</feature>
<dbReference type="EMBL" id="JAVLVT010000008">
    <property type="protein sequence ID" value="MDS1271872.1"/>
    <property type="molecule type" value="Genomic_DNA"/>
</dbReference>
<dbReference type="InterPro" id="IPR006016">
    <property type="entry name" value="UspA"/>
</dbReference>
<dbReference type="InterPro" id="IPR006015">
    <property type="entry name" value="Universal_stress_UspA"/>
</dbReference>
<dbReference type="Proteomes" id="UP001250214">
    <property type="component" value="Unassembled WGS sequence"/>
</dbReference>
<dbReference type="Pfam" id="PF00582">
    <property type="entry name" value="Usp"/>
    <property type="match status" value="2"/>
</dbReference>
<dbReference type="Gene3D" id="3.40.50.620">
    <property type="entry name" value="HUPs"/>
    <property type="match status" value="2"/>
</dbReference>
<evidence type="ECO:0000259" key="2">
    <source>
        <dbReference type="Pfam" id="PF00582"/>
    </source>
</evidence>
<dbReference type="SUPFAM" id="SSF52402">
    <property type="entry name" value="Adenine nucleotide alpha hydrolases-like"/>
    <property type="match status" value="2"/>
</dbReference>
<feature type="domain" description="UspA" evidence="2">
    <location>
        <begin position="155"/>
        <end position="290"/>
    </location>
</feature>
<proteinExistence type="inferred from homology"/>
<dbReference type="InterPro" id="IPR014729">
    <property type="entry name" value="Rossmann-like_a/b/a_fold"/>
</dbReference>
<dbReference type="PANTHER" id="PTHR46553">
    <property type="entry name" value="ADENINE NUCLEOTIDE ALPHA HYDROLASES-LIKE SUPERFAMILY PROTEIN"/>
    <property type="match status" value="1"/>
</dbReference>
<accession>A0ABU2H991</accession>
<comment type="caution">
    <text evidence="3">The sequence shown here is derived from an EMBL/GenBank/DDBJ whole genome shotgun (WGS) entry which is preliminary data.</text>
</comment>
<protein>
    <submittedName>
        <fullName evidence="3">Universal stress protein</fullName>
    </submittedName>
</protein>
<dbReference type="PANTHER" id="PTHR46553:SF3">
    <property type="entry name" value="ADENINE NUCLEOTIDE ALPHA HYDROLASES-LIKE SUPERFAMILY PROTEIN"/>
    <property type="match status" value="1"/>
</dbReference>
<name>A0ABU2H991_9ACTN</name>